<dbReference type="EMBL" id="JAMOIM010000070">
    <property type="protein sequence ID" value="MCW6512862.1"/>
    <property type="molecule type" value="Genomic_DNA"/>
</dbReference>
<dbReference type="Proteomes" id="UP001165667">
    <property type="component" value="Unassembled WGS sequence"/>
</dbReference>
<sequence>MSFLSASSRKLRPFLIAPTLVLSGVLSVSSALSASLFGTYQNQYGQAILAAFDPVTGYATGESIASTSPFGNPSEHDFLFQSLTGLAYGKGQLYGTYQNQYGQAILAAFDPVTGYATGESIASTSPFGNPSEHDFLFQSLTGLAYGNGQLYGTYQNQYGQAILAAFDPVTGYA</sequence>
<protein>
    <submittedName>
        <fullName evidence="1">Uncharacterized protein</fullName>
    </submittedName>
</protein>
<keyword evidence="2" id="KW-1185">Reference proteome</keyword>
<name>A0AA41Z4D4_9HYPH</name>
<comment type="caution">
    <text evidence="1">The sequence shown here is derived from an EMBL/GenBank/DDBJ whole genome shotgun (WGS) entry which is preliminary data.</text>
</comment>
<accession>A0AA41Z4D4</accession>
<evidence type="ECO:0000313" key="1">
    <source>
        <dbReference type="EMBL" id="MCW6512862.1"/>
    </source>
</evidence>
<organism evidence="1 2">
    <name type="scientific">Lichenifustis flavocetrariae</name>
    <dbReference type="NCBI Taxonomy" id="2949735"/>
    <lineage>
        <taxon>Bacteria</taxon>
        <taxon>Pseudomonadati</taxon>
        <taxon>Pseudomonadota</taxon>
        <taxon>Alphaproteobacteria</taxon>
        <taxon>Hyphomicrobiales</taxon>
        <taxon>Lichenihabitantaceae</taxon>
        <taxon>Lichenifustis</taxon>
    </lineage>
</organism>
<dbReference type="AlphaFoldDB" id="A0AA41Z4D4"/>
<proteinExistence type="predicted"/>
<evidence type="ECO:0000313" key="2">
    <source>
        <dbReference type="Proteomes" id="UP001165667"/>
    </source>
</evidence>
<feature type="non-terminal residue" evidence="1">
    <location>
        <position position="173"/>
    </location>
</feature>
<gene>
    <name evidence="1" type="ORF">M8523_33800</name>
</gene>
<reference evidence="1" key="1">
    <citation type="submission" date="2022-05" db="EMBL/GenBank/DDBJ databases">
        <authorList>
            <person name="Pankratov T."/>
        </authorList>
    </citation>
    <scope>NUCLEOTIDE SEQUENCE</scope>
    <source>
        <strain evidence="1">BP6-180914</strain>
    </source>
</reference>
<dbReference type="RefSeq" id="WP_282589238.1">
    <property type="nucleotide sequence ID" value="NZ_JAMOIM010000070.1"/>
</dbReference>